<gene>
    <name evidence="2" type="ORF">HKW67_13740</name>
</gene>
<feature type="chain" id="PRO_5027103316" evidence="1">
    <location>
        <begin position="26"/>
        <end position="162"/>
    </location>
</feature>
<feature type="signal peptide" evidence="1">
    <location>
        <begin position="1"/>
        <end position="25"/>
    </location>
</feature>
<evidence type="ECO:0000313" key="3">
    <source>
        <dbReference type="Proteomes" id="UP000500938"/>
    </source>
</evidence>
<evidence type="ECO:0000256" key="1">
    <source>
        <dbReference type="SAM" id="SignalP"/>
    </source>
</evidence>
<dbReference type="Gene3D" id="3.30.450.150">
    <property type="entry name" value="Haem-degrading domain"/>
    <property type="match status" value="1"/>
</dbReference>
<dbReference type="KEGG" id="ggr:HKW67_13740"/>
<reference evidence="2 3" key="1">
    <citation type="submission" date="2020-05" db="EMBL/GenBank/DDBJ databases">
        <title>Complete genome sequence of Gemmatimonas greenlandica TET16.</title>
        <authorList>
            <person name="Zeng Y."/>
        </authorList>
    </citation>
    <scope>NUCLEOTIDE SEQUENCE [LARGE SCALE GENOMIC DNA]</scope>
    <source>
        <strain evidence="2 3">TET16</strain>
    </source>
</reference>
<keyword evidence="1" id="KW-0732">Signal</keyword>
<dbReference type="AlphaFoldDB" id="A0A6M4IWC9"/>
<dbReference type="Pfam" id="PF03928">
    <property type="entry name" value="HbpS-like"/>
    <property type="match status" value="1"/>
</dbReference>
<dbReference type="Proteomes" id="UP000500938">
    <property type="component" value="Chromosome"/>
</dbReference>
<dbReference type="InterPro" id="IPR052517">
    <property type="entry name" value="GlcG_carb_metab_protein"/>
</dbReference>
<protein>
    <submittedName>
        <fullName evidence="2">Heme-binding protein</fullName>
    </submittedName>
</protein>
<name>A0A6M4IWC9_9BACT</name>
<accession>A0A6M4IWC9</accession>
<proteinExistence type="predicted"/>
<dbReference type="PANTHER" id="PTHR34309">
    <property type="entry name" value="SLR1406 PROTEIN"/>
    <property type="match status" value="1"/>
</dbReference>
<dbReference type="EMBL" id="CP053085">
    <property type="protein sequence ID" value="QJR36491.1"/>
    <property type="molecule type" value="Genomic_DNA"/>
</dbReference>
<dbReference type="InterPro" id="IPR038084">
    <property type="entry name" value="PduO/GlcC-like_sf"/>
</dbReference>
<dbReference type="SUPFAM" id="SSF143744">
    <property type="entry name" value="GlcG-like"/>
    <property type="match status" value="1"/>
</dbReference>
<dbReference type="InterPro" id="IPR005624">
    <property type="entry name" value="PduO/GlcC-like"/>
</dbReference>
<organism evidence="2 3">
    <name type="scientific">Gemmatimonas groenlandica</name>
    <dbReference type="NCBI Taxonomy" id="2732249"/>
    <lineage>
        <taxon>Bacteria</taxon>
        <taxon>Pseudomonadati</taxon>
        <taxon>Gemmatimonadota</taxon>
        <taxon>Gemmatimonadia</taxon>
        <taxon>Gemmatimonadales</taxon>
        <taxon>Gemmatimonadaceae</taxon>
        <taxon>Gemmatimonas</taxon>
    </lineage>
</organism>
<keyword evidence="3" id="KW-1185">Reference proteome</keyword>
<evidence type="ECO:0000313" key="2">
    <source>
        <dbReference type="EMBL" id="QJR36491.1"/>
    </source>
</evidence>
<dbReference type="RefSeq" id="WP_171225923.1">
    <property type="nucleotide sequence ID" value="NZ_CP053085.1"/>
</dbReference>
<dbReference type="PANTHER" id="PTHR34309:SF1">
    <property type="entry name" value="PROTEIN GLCG"/>
    <property type="match status" value="1"/>
</dbReference>
<sequence length="162" mass="16418">MRLTRLFAAAVTVVTLAVATPRVSAAQLADTKMLTADAVKSLLASAEATAKQNKWNVSIAVTDAAGDLLGFLKLDNASTGTVQIAQGKARTAARFGRPTKVYADRILADTLTFLSVDGLVALQGGLPILVGGKVIGAVGVSGATSAQDEQVAATAIAAVIKL</sequence>